<protein>
    <submittedName>
        <fullName evidence="1">Serine dehydratase subunit alpha family protein</fullName>
    </submittedName>
</protein>
<dbReference type="EMBL" id="DVIU01000106">
    <property type="protein sequence ID" value="HIS35975.1"/>
    <property type="molecule type" value="Genomic_DNA"/>
</dbReference>
<accession>A0A9D1JN92</accession>
<dbReference type="AlphaFoldDB" id="A0A9D1JN92"/>
<dbReference type="PANTHER" id="PTHR30501:SF2">
    <property type="entry name" value="UPF0597 PROTEIN YHAM"/>
    <property type="match status" value="1"/>
</dbReference>
<reference evidence="1" key="1">
    <citation type="submission" date="2020-10" db="EMBL/GenBank/DDBJ databases">
        <authorList>
            <person name="Gilroy R."/>
        </authorList>
    </citation>
    <scope>NUCLEOTIDE SEQUENCE</scope>
    <source>
        <strain evidence="1">6276</strain>
    </source>
</reference>
<sequence length="58" mass="6345">MITKELYRRYLNILYEELVPAMGCTEPIAIAYAAAKAKEILGCMPARAEVGVSGNIVK</sequence>
<dbReference type="GO" id="GO:0019450">
    <property type="term" value="P:L-cysteine catabolic process to pyruvate"/>
    <property type="evidence" value="ECO:0007669"/>
    <property type="project" value="TreeGrafter"/>
</dbReference>
<reference evidence="1" key="2">
    <citation type="journal article" date="2021" name="PeerJ">
        <title>Extensive microbial diversity within the chicken gut microbiome revealed by metagenomics and culture.</title>
        <authorList>
            <person name="Gilroy R."/>
            <person name="Ravi A."/>
            <person name="Getino M."/>
            <person name="Pursley I."/>
            <person name="Horton D.L."/>
            <person name="Alikhan N.F."/>
            <person name="Baker D."/>
            <person name="Gharbi K."/>
            <person name="Hall N."/>
            <person name="Watson M."/>
            <person name="Adriaenssens E.M."/>
            <person name="Foster-Nyarko E."/>
            <person name="Jarju S."/>
            <person name="Secka A."/>
            <person name="Antonio M."/>
            <person name="Oren A."/>
            <person name="Chaudhuri R.R."/>
            <person name="La Ragione R."/>
            <person name="Hildebrand F."/>
            <person name="Pallen M.J."/>
        </authorList>
    </citation>
    <scope>NUCLEOTIDE SEQUENCE</scope>
    <source>
        <strain evidence="1">6276</strain>
    </source>
</reference>
<proteinExistence type="predicted"/>
<gene>
    <name evidence="1" type="ORF">IAC10_05015</name>
</gene>
<name>A0A9D1JN92_9BACT</name>
<dbReference type="GO" id="GO:0080146">
    <property type="term" value="F:L-cysteine desulfhydrase activity"/>
    <property type="evidence" value="ECO:0007669"/>
    <property type="project" value="TreeGrafter"/>
</dbReference>
<evidence type="ECO:0000313" key="2">
    <source>
        <dbReference type="Proteomes" id="UP000823928"/>
    </source>
</evidence>
<dbReference type="Proteomes" id="UP000823928">
    <property type="component" value="Unassembled WGS sequence"/>
</dbReference>
<dbReference type="PANTHER" id="PTHR30501">
    <property type="entry name" value="UPF0597 PROTEIN YHAM"/>
    <property type="match status" value="1"/>
</dbReference>
<dbReference type="InterPro" id="IPR021144">
    <property type="entry name" value="UPF0597"/>
</dbReference>
<comment type="caution">
    <text evidence="1">The sequence shown here is derived from an EMBL/GenBank/DDBJ whole genome shotgun (WGS) entry which is preliminary data.</text>
</comment>
<evidence type="ECO:0000313" key="1">
    <source>
        <dbReference type="EMBL" id="HIS35975.1"/>
    </source>
</evidence>
<organism evidence="1 2">
    <name type="scientific">Candidatus Scatousia excrementigallinarum</name>
    <dbReference type="NCBI Taxonomy" id="2840935"/>
    <lineage>
        <taxon>Bacteria</taxon>
        <taxon>Candidatus Scatousia</taxon>
    </lineage>
</organism>
<feature type="non-terminal residue" evidence="1">
    <location>
        <position position="58"/>
    </location>
</feature>